<dbReference type="SUPFAM" id="SSF51182">
    <property type="entry name" value="RmlC-like cupins"/>
    <property type="match status" value="1"/>
</dbReference>
<dbReference type="InterPro" id="IPR011051">
    <property type="entry name" value="RmlC_Cupin_sf"/>
</dbReference>
<organism evidence="2 3">
    <name type="scientific">Pedococcus ginsenosidimutans</name>
    <dbReference type="NCBI Taxonomy" id="490570"/>
    <lineage>
        <taxon>Bacteria</taxon>
        <taxon>Bacillati</taxon>
        <taxon>Actinomycetota</taxon>
        <taxon>Actinomycetes</taxon>
        <taxon>Micrococcales</taxon>
        <taxon>Intrasporangiaceae</taxon>
        <taxon>Pedococcus</taxon>
    </lineage>
</organism>
<dbReference type="Gene3D" id="2.60.120.10">
    <property type="entry name" value="Jelly Rolls"/>
    <property type="match status" value="2"/>
</dbReference>
<keyword evidence="1 2" id="KW-0413">Isomerase</keyword>
<evidence type="ECO:0000313" key="2">
    <source>
        <dbReference type="EMBL" id="GAA4720843.1"/>
    </source>
</evidence>
<dbReference type="EMBL" id="BAABLO010000005">
    <property type="protein sequence ID" value="GAA4720843.1"/>
    <property type="molecule type" value="Genomic_DNA"/>
</dbReference>
<proteinExistence type="predicted"/>
<dbReference type="PANTHER" id="PTHR39193">
    <property type="entry name" value="5-DEOXY-GLUCURONATE ISOMERASE"/>
    <property type="match status" value="1"/>
</dbReference>
<dbReference type="Proteomes" id="UP001500556">
    <property type="component" value="Unassembled WGS sequence"/>
</dbReference>
<protein>
    <submittedName>
        <fullName evidence="2">5-deoxy-glucuronate isomerase</fullName>
    </submittedName>
</protein>
<gene>
    <name evidence="2" type="primary">iolB</name>
    <name evidence="2" type="ORF">GCM10025782_17980</name>
</gene>
<dbReference type="Pfam" id="PF04962">
    <property type="entry name" value="KduI"/>
    <property type="match status" value="1"/>
</dbReference>
<comment type="caution">
    <text evidence="2">The sequence shown here is derived from an EMBL/GenBank/DDBJ whole genome shotgun (WGS) entry which is preliminary data.</text>
</comment>
<sequence>MTDNGRWVHPYGTVADRGWEVAVDEAVDGWQHTALYAGRLAAGERRELAASGWEHLVVPLSGAVTVSSGQDQAVLAGRPSVFAGPTDVVYVARDRAVTLVAHDGPARVAVCAARAAAPHTPSFRHVAADEVPVELRGAGSASREVRNFGIPGVLGADSLIACEVVTPAGNWSSYPPHKHDEERPGVETELEEIYYFEVHSSAGSPHTGGADPVGYQRVYGTDARPIDVLAEVRTGDVVLVPHGWHGPSMAAPGYDLYYLNVMAGPGAERAWLICDDPAHGWVRATWEDQPVDPRLPLGGNR</sequence>
<dbReference type="PANTHER" id="PTHR39193:SF1">
    <property type="entry name" value="5-DEOXY-GLUCURONATE ISOMERASE"/>
    <property type="match status" value="1"/>
</dbReference>
<dbReference type="InterPro" id="IPR014710">
    <property type="entry name" value="RmlC-like_jellyroll"/>
</dbReference>
<dbReference type="InterPro" id="IPR021120">
    <property type="entry name" value="KduI/IolB_isomerase"/>
</dbReference>
<dbReference type="PIRSF" id="PIRSF036628">
    <property type="entry name" value="IolB"/>
    <property type="match status" value="1"/>
</dbReference>
<evidence type="ECO:0000313" key="3">
    <source>
        <dbReference type="Proteomes" id="UP001500556"/>
    </source>
</evidence>
<dbReference type="NCBIfam" id="TIGR04378">
    <property type="entry name" value="myo_inos_iolB"/>
    <property type="match status" value="1"/>
</dbReference>
<dbReference type="InterPro" id="IPR024203">
    <property type="entry name" value="Deoxy-glucuronate_isom_IolB"/>
</dbReference>
<name>A0ABP8Y3D8_9MICO</name>
<dbReference type="GO" id="GO:0016853">
    <property type="term" value="F:isomerase activity"/>
    <property type="evidence" value="ECO:0007669"/>
    <property type="project" value="UniProtKB-KW"/>
</dbReference>
<evidence type="ECO:0000256" key="1">
    <source>
        <dbReference type="ARBA" id="ARBA00023235"/>
    </source>
</evidence>
<keyword evidence="3" id="KW-1185">Reference proteome</keyword>
<accession>A0ABP8Y3D8</accession>
<reference evidence="3" key="1">
    <citation type="journal article" date="2019" name="Int. J. Syst. Evol. Microbiol.">
        <title>The Global Catalogue of Microorganisms (GCM) 10K type strain sequencing project: providing services to taxonomists for standard genome sequencing and annotation.</title>
        <authorList>
            <consortium name="The Broad Institute Genomics Platform"/>
            <consortium name="The Broad Institute Genome Sequencing Center for Infectious Disease"/>
            <person name="Wu L."/>
            <person name="Ma J."/>
        </authorList>
    </citation>
    <scope>NUCLEOTIDE SEQUENCE [LARGE SCALE GENOMIC DNA]</scope>
    <source>
        <strain evidence="3">JCM 18961</strain>
    </source>
</reference>
<dbReference type="RefSeq" id="WP_345502650.1">
    <property type="nucleotide sequence ID" value="NZ_BAABLO010000005.1"/>
</dbReference>